<evidence type="ECO:0000313" key="4">
    <source>
        <dbReference type="Proteomes" id="UP000886611"/>
    </source>
</evidence>
<comment type="caution">
    <text evidence="3">The sequence shown here is derived from an EMBL/GenBank/DDBJ whole genome shotgun (WGS) entry which is preliminary data.</text>
</comment>
<dbReference type="PANTHER" id="PTHR14484">
    <property type="entry name" value="COILED-COIL DOMAIN-CONTAINING PROTEIN 71"/>
    <property type="match status" value="1"/>
</dbReference>
<dbReference type="PANTHER" id="PTHR14484:SF0">
    <property type="entry name" value="COILED-COIL DOMAIN-CONTAINING PROTEIN 71"/>
    <property type="match status" value="1"/>
</dbReference>
<name>A0A8X8BZ11_POLSE</name>
<gene>
    <name evidence="3" type="primary">Ccdc71</name>
    <name evidence="3" type="ORF">GTO96_0005321</name>
</gene>
<dbReference type="EMBL" id="JAATIS010000094">
    <property type="protein sequence ID" value="KAG2471299.1"/>
    <property type="molecule type" value="Genomic_DNA"/>
</dbReference>
<proteinExistence type="predicted"/>
<dbReference type="Pfam" id="PF15374">
    <property type="entry name" value="CCDC71L"/>
    <property type="match status" value="1"/>
</dbReference>
<feature type="region of interest" description="Disordered" evidence="2">
    <location>
        <begin position="254"/>
        <end position="283"/>
    </location>
</feature>
<keyword evidence="4" id="KW-1185">Reference proteome</keyword>
<evidence type="ECO:0000256" key="1">
    <source>
        <dbReference type="ARBA" id="ARBA00022553"/>
    </source>
</evidence>
<feature type="non-terminal residue" evidence="3">
    <location>
        <position position="1"/>
    </location>
</feature>
<feature type="compositionally biased region" description="Basic and acidic residues" evidence="2">
    <location>
        <begin position="255"/>
        <end position="272"/>
    </location>
</feature>
<organism evidence="3 4">
    <name type="scientific">Polypterus senegalus</name>
    <name type="common">Senegal bichir</name>
    <dbReference type="NCBI Taxonomy" id="55291"/>
    <lineage>
        <taxon>Eukaryota</taxon>
        <taxon>Metazoa</taxon>
        <taxon>Chordata</taxon>
        <taxon>Craniata</taxon>
        <taxon>Vertebrata</taxon>
        <taxon>Euteleostomi</taxon>
        <taxon>Actinopterygii</taxon>
        <taxon>Polypteriformes</taxon>
        <taxon>Polypteridae</taxon>
        <taxon>Polypterus</taxon>
    </lineage>
</organism>
<feature type="non-terminal residue" evidence="3">
    <location>
        <position position="340"/>
    </location>
</feature>
<reference evidence="3 4" key="1">
    <citation type="journal article" date="2021" name="Cell">
        <title>Tracing the genetic footprints of vertebrate landing in non-teleost ray-finned fishes.</title>
        <authorList>
            <person name="Bi X."/>
            <person name="Wang K."/>
            <person name="Yang L."/>
            <person name="Pan H."/>
            <person name="Jiang H."/>
            <person name="Wei Q."/>
            <person name="Fang M."/>
            <person name="Yu H."/>
            <person name="Zhu C."/>
            <person name="Cai Y."/>
            <person name="He Y."/>
            <person name="Gan X."/>
            <person name="Zeng H."/>
            <person name="Yu D."/>
            <person name="Zhu Y."/>
            <person name="Jiang H."/>
            <person name="Qiu Q."/>
            <person name="Yang H."/>
            <person name="Zhang Y.E."/>
            <person name="Wang W."/>
            <person name="Zhu M."/>
            <person name="He S."/>
            <person name="Zhang G."/>
        </authorList>
    </citation>
    <scope>NUCLEOTIDE SEQUENCE [LARGE SCALE GENOMIC DNA]</scope>
    <source>
        <strain evidence="3">Bchr_013</strain>
    </source>
</reference>
<dbReference type="InterPro" id="IPR026695">
    <property type="entry name" value="Ccdc71/71L"/>
</dbReference>
<accession>A0A8X8BZ11</accession>
<keyword evidence="1" id="KW-0597">Phosphoprotein</keyword>
<evidence type="ECO:0000256" key="2">
    <source>
        <dbReference type="SAM" id="MobiDB-lite"/>
    </source>
</evidence>
<protein>
    <submittedName>
        <fullName evidence="3">CCD71 protein</fullName>
    </submittedName>
</protein>
<dbReference type="Proteomes" id="UP000886611">
    <property type="component" value="Unassembled WGS sequence"/>
</dbReference>
<evidence type="ECO:0000313" key="3">
    <source>
        <dbReference type="EMBL" id="KAG2471299.1"/>
    </source>
</evidence>
<dbReference type="AlphaFoldDB" id="A0A8X8BZ11"/>
<sequence>MSKDLLDTETQLVSFLQGLKEEGHKATILRSKDVYGYESCMAKTPPLEKVSKPIDTSTKVVKGLKPVKKRARKTSKKKDNDCTLLNATAEIILKRQPKIMLTNLSKESLRRTVAVLASQSSSTSCIRDDQRMQPCLKLTKIAVPTGSPTAKLQIHSDFGSLGISRPGSRIVPGEPLEKAPNGLKLERTRVNSCPVKMTVKLVGGSPPVCQNGRVLRESNNCKTTLVKNCKVSSTAAPIRSNVWRAKSVKVLNGQQEHDIVKRKRPEESAETHPRKKGKATVITDYSQDKADLSKNSLRSKVIKVDDSSSDEDVRRKAQKILMVNLSPVIEIRPLVSYSTY</sequence>